<evidence type="ECO:0000313" key="1">
    <source>
        <dbReference type="EMBL" id="QEQ93621.1"/>
    </source>
</evidence>
<proteinExistence type="predicted"/>
<accession>A0A5J6D792</accession>
<dbReference type="RefSeq" id="YP_010655534.1">
    <property type="nucleotide sequence ID" value="NC_070829.1"/>
</dbReference>
<name>A0A5J6D792_9CAUD</name>
<gene>
    <name evidence="1" type="primary">43</name>
    <name evidence="1" type="ORF">SEA_ZUKO_43</name>
</gene>
<dbReference type="Proteomes" id="UP000327392">
    <property type="component" value="Segment"/>
</dbReference>
<reference evidence="1 2" key="1">
    <citation type="submission" date="2019-07" db="EMBL/GenBank/DDBJ databases">
        <authorList>
            <person name="Mandava P."/>
            <person name="Ferry J.C."/>
            <person name="Fallon S.M."/>
            <person name="Hajdenberg M."/>
            <person name="Sharma E."/>
            <person name="Shaffer C.D."/>
            <person name="Weston-Hafer K.A."/>
            <person name="Garlena R.A."/>
            <person name="Russell D.A."/>
            <person name="Pope W.H."/>
            <person name="Jacobs-Sera D."/>
            <person name="Hatfull G.F."/>
        </authorList>
    </citation>
    <scope>NUCLEOTIDE SEQUENCE [LARGE SCALE GENOMIC DNA]</scope>
</reference>
<keyword evidence="2" id="KW-1185">Reference proteome</keyword>
<sequence>MEGAGPYSMLAVSALENHVQTLQVGSKKYAAVRLEGGEGGDWYKGCNVTTAMIFCLGILGYDKDQRLVLRDMMGGGDEVLPGDWIVMLSRTCFRIMRESDSESLFALMPDVPRSTPDERLSRIAQAHKKDVDENGGTHGLCVECYQPWGEKGCPTYRWATEDLDVLGTWDPDDNEPMEGVEDGD</sequence>
<dbReference type="EMBL" id="MN204493">
    <property type="protein sequence ID" value="QEQ93621.1"/>
    <property type="molecule type" value="Genomic_DNA"/>
</dbReference>
<organism evidence="1 2">
    <name type="scientific">Streptomyces phage Zuko</name>
    <dbReference type="NCBI Taxonomy" id="2601695"/>
    <lineage>
        <taxon>Viruses</taxon>
        <taxon>Duplodnaviria</taxon>
        <taxon>Heunggongvirae</taxon>
        <taxon>Uroviricota</taxon>
        <taxon>Caudoviricetes</taxon>
        <taxon>Zukovirus</taxon>
        <taxon>Zukovirus zuko</taxon>
    </lineage>
</organism>
<dbReference type="GeneID" id="77931397"/>
<dbReference type="KEGG" id="vg:77931397"/>
<protein>
    <submittedName>
        <fullName evidence="1">Uncharacterized protein</fullName>
    </submittedName>
</protein>
<evidence type="ECO:0000313" key="2">
    <source>
        <dbReference type="Proteomes" id="UP000327392"/>
    </source>
</evidence>